<dbReference type="EMBL" id="JBBPBM010000001">
    <property type="protein sequence ID" value="KAK8601712.1"/>
    <property type="molecule type" value="Genomic_DNA"/>
</dbReference>
<accession>A0ABR2GGN2</accession>
<feature type="region of interest" description="Disordered" evidence="4">
    <location>
        <begin position="113"/>
        <end position="156"/>
    </location>
</feature>
<feature type="compositionally biased region" description="Basic and acidic residues" evidence="4">
    <location>
        <begin position="66"/>
        <end position="79"/>
    </location>
</feature>
<dbReference type="Pfam" id="PF02791">
    <property type="entry name" value="DDT"/>
    <property type="match status" value="1"/>
</dbReference>
<feature type="region of interest" description="Disordered" evidence="4">
    <location>
        <begin position="59"/>
        <end position="82"/>
    </location>
</feature>
<evidence type="ECO:0000256" key="3">
    <source>
        <dbReference type="SAM" id="Coils"/>
    </source>
</evidence>
<dbReference type="CDD" id="cd20401">
    <property type="entry name" value="Tudor_AtPTM-like"/>
    <property type="match status" value="1"/>
</dbReference>
<evidence type="ECO:0000256" key="2">
    <source>
        <dbReference type="ARBA" id="ARBA00023242"/>
    </source>
</evidence>
<evidence type="ECO:0000259" key="5">
    <source>
        <dbReference type="PROSITE" id="PS50827"/>
    </source>
</evidence>
<feature type="domain" description="DDT" evidence="5">
    <location>
        <begin position="334"/>
        <end position="394"/>
    </location>
</feature>
<protein>
    <recommendedName>
        <fullName evidence="5">DDT domain-containing protein</fullName>
    </recommendedName>
</protein>
<comment type="caution">
    <text evidence="6">The sequence shown here is derived from an EMBL/GenBank/DDBJ whole genome shotgun (WGS) entry which is preliminary data.</text>
</comment>
<keyword evidence="7" id="KW-1185">Reference proteome</keyword>
<dbReference type="Proteomes" id="UP001472677">
    <property type="component" value="Unassembled WGS sequence"/>
</dbReference>
<feature type="compositionally biased region" description="Basic and acidic residues" evidence="4">
    <location>
        <begin position="288"/>
        <end position="305"/>
    </location>
</feature>
<dbReference type="InterPro" id="IPR018501">
    <property type="entry name" value="DDT_dom"/>
</dbReference>
<evidence type="ECO:0000313" key="6">
    <source>
        <dbReference type="EMBL" id="KAK8601712.1"/>
    </source>
</evidence>
<keyword evidence="2" id="KW-0539">Nucleus</keyword>
<sequence>MEEYIMSAIIYEGDDPKDYLEACYRRDDYLKAYKHMLHPMKGPMFWPKSNAELILPPTRRKKHGRPQKEMRREELEGPKKSKMSRVGRVMKCSICRLEEDDFHGGYQTLTRISTSPRALRQKKKKRTLKQLFSPKRRPRGRPRKRRRPEEENESLVADAKFNNSKTRKRVLETRSVAFVGRYVLKEFGRRAFLGKIVSYDTGLYRVDYEDGDFEDLESGELRELILEETNFDDNLSRRKVRLDELVLNRIVKESELEEKKKKLEVLKNEVDGVETSSVSKLVVENDGEQDKDGADSSSDSCEHANDRELSLESEIPLIPPPILPPSSGTIGVPEECVSHLFSVYGFLRSFSIILFLNPFRLDDFVGSLNCSEPNPLLDAVHVALMRALSCHLETISSEGSELASKCLRSK</sequence>
<dbReference type="PROSITE" id="PS50827">
    <property type="entry name" value="DDT"/>
    <property type="match status" value="1"/>
</dbReference>
<feature type="compositionally biased region" description="Basic residues" evidence="4">
    <location>
        <begin position="119"/>
        <end position="146"/>
    </location>
</feature>
<evidence type="ECO:0000313" key="7">
    <source>
        <dbReference type="Proteomes" id="UP001472677"/>
    </source>
</evidence>
<keyword evidence="3" id="KW-0175">Coiled coil</keyword>
<comment type="subcellular location">
    <subcellularLocation>
        <location evidence="1">Nucleus</location>
    </subcellularLocation>
</comment>
<proteinExistence type="predicted"/>
<feature type="coiled-coil region" evidence="3">
    <location>
        <begin position="249"/>
        <end position="276"/>
    </location>
</feature>
<name>A0ABR2GGN2_9ROSI</name>
<evidence type="ECO:0000256" key="4">
    <source>
        <dbReference type="SAM" id="MobiDB-lite"/>
    </source>
</evidence>
<reference evidence="6 7" key="1">
    <citation type="journal article" date="2024" name="G3 (Bethesda)">
        <title>Genome assembly of Hibiscus sabdariffa L. provides insights into metabolisms of medicinal natural products.</title>
        <authorList>
            <person name="Kim T."/>
        </authorList>
    </citation>
    <scope>NUCLEOTIDE SEQUENCE [LARGE SCALE GENOMIC DNA]</scope>
    <source>
        <strain evidence="6">TK-2024</strain>
        <tissue evidence="6">Old leaves</tissue>
    </source>
</reference>
<evidence type="ECO:0000256" key="1">
    <source>
        <dbReference type="ARBA" id="ARBA00004123"/>
    </source>
</evidence>
<gene>
    <name evidence="6" type="ORF">V6N12_051540</name>
</gene>
<dbReference type="PANTHER" id="PTHR46508:SF1">
    <property type="entry name" value="PHD FINGER FAMILY PROTEIN"/>
    <property type="match status" value="1"/>
</dbReference>
<feature type="region of interest" description="Disordered" evidence="4">
    <location>
        <begin position="281"/>
        <end position="305"/>
    </location>
</feature>
<dbReference type="Pfam" id="PF21743">
    <property type="entry name" value="PTM_DIR17_Tudor"/>
    <property type="match status" value="1"/>
</dbReference>
<dbReference type="InterPro" id="IPR047365">
    <property type="entry name" value="Tudor_AtPTM-like"/>
</dbReference>
<dbReference type="SMART" id="SM00571">
    <property type="entry name" value="DDT"/>
    <property type="match status" value="1"/>
</dbReference>
<dbReference type="PANTHER" id="PTHR46508">
    <property type="entry name" value="PHD FINGER FAMILY PROTEIN"/>
    <property type="match status" value="1"/>
</dbReference>
<organism evidence="6 7">
    <name type="scientific">Hibiscus sabdariffa</name>
    <name type="common">roselle</name>
    <dbReference type="NCBI Taxonomy" id="183260"/>
    <lineage>
        <taxon>Eukaryota</taxon>
        <taxon>Viridiplantae</taxon>
        <taxon>Streptophyta</taxon>
        <taxon>Embryophyta</taxon>
        <taxon>Tracheophyta</taxon>
        <taxon>Spermatophyta</taxon>
        <taxon>Magnoliopsida</taxon>
        <taxon>eudicotyledons</taxon>
        <taxon>Gunneridae</taxon>
        <taxon>Pentapetalae</taxon>
        <taxon>rosids</taxon>
        <taxon>malvids</taxon>
        <taxon>Malvales</taxon>
        <taxon>Malvaceae</taxon>
        <taxon>Malvoideae</taxon>
        <taxon>Hibiscus</taxon>
    </lineage>
</organism>